<name>A0A6L3ZD18_9FLAO</name>
<sequence>MKSILLYAFSLVSMNIMAQPDIEDIVIRNAEDAHDELETVEECADWILTSSYNPNDPTWDQMSGFILNWARHTNEFPIRMRTELTGFMKKNPVLMSVYLAGWIRFAIHHPEARGNELNCTDAALTSCVQFYSTHKEQLKTDPTLDQLVDVSDQGELILWISKELRELDSRSR</sequence>
<dbReference type="RefSeq" id="WP_170266204.1">
    <property type="nucleotide sequence ID" value="NZ_WBVQ01000002.1"/>
</dbReference>
<evidence type="ECO:0000256" key="1">
    <source>
        <dbReference type="SAM" id="SignalP"/>
    </source>
</evidence>
<evidence type="ECO:0000313" key="2">
    <source>
        <dbReference type="EMBL" id="KAB2815753.1"/>
    </source>
</evidence>
<evidence type="ECO:0000313" key="3">
    <source>
        <dbReference type="Proteomes" id="UP000484164"/>
    </source>
</evidence>
<dbReference type="EMBL" id="WBVQ01000002">
    <property type="protein sequence ID" value="KAB2815753.1"/>
    <property type="molecule type" value="Genomic_DNA"/>
</dbReference>
<gene>
    <name evidence="2" type="ORF">F8C82_08620</name>
</gene>
<accession>A0A6L3ZD18</accession>
<organism evidence="2 3">
    <name type="scientific">Phaeocystidibacter marisrubri</name>
    <dbReference type="NCBI Taxonomy" id="1577780"/>
    <lineage>
        <taxon>Bacteria</taxon>
        <taxon>Pseudomonadati</taxon>
        <taxon>Bacteroidota</taxon>
        <taxon>Flavobacteriia</taxon>
        <taxon>Flavobacteriales</taxon>
        <taxon>Phaeocystidibacteraceae</taxon>
        <taxon>Phaeocystidibacter</taxon>
    </lineage>
</organism>
<protein>
    <submittedName>
        <fullName evidence="2">Uncharacterized protein</fullName>
    </submittedName>
</protein>
<keyword evidence="3" id="KW-1185">Reference proteome</keyword>
<feature type="signal peptide" evidence="1">
    <location>
        <begin position="1"/>
        <end position="18"/>
    </location>
</feature>
<proteinExistence type="predicted"/>
<keyword evidence="1" id="KW-0732">Signal</keyword>
<feature type="chain" id="PRO_5026807328" evidence="1">
    <location>
        <begin position="19"/>
        <end position="172"/>
    </location>
</feature>
<comment type="caution">
    <text evidence="2">The sequence shown here is derived from an EMBL/GenBank/DDBJ whole genome shotgun (WGS) entry which is preliminary data.</text>
</comment>
<reference evidence="2 3" key="1">
    <citation type="submission" date="2019-10" db="EMBL/GenBank/DDBJ databases">
        <title>Genome sequence of Phaeocystidibacter marisrubri JCM30614 (type strain).</title>
        <authorList>
            <person name="Bowman J.P."/>
        </authorList>
    </citation>
    <scope>NUCLEOTIDE SEQUENCE [LARGE SCALE GENOMIC DNA]</scope>
    <source>
        <strain evidence="2 3">JCM 30614</strain>
    </source>
</reference>
<dbReference type="AlphaFoldDB" id="A0A6L3ZD18"/>
<dbReference type="Proteomes" id="UP000484164">
    <property type="component" value="Unassembled WGS sequence"/>
</dbReference>